<protein>
    <submittedName>
        <fullName evidence="4">CBS domain-containing protein</fullName>
    </submittedName>
</protein>
<evidence type="ECO:0000313" key="5">
    <source>
        <dbReference type="Proteomes" id="UP000321062"/>
    </source>
</evidence>
<dbReference type="EMBL" id="CP041690">
    <property type="protein sequence ID" value="QEE20913.1"/>
    <property type="molecule type" value="Genomic_DNA"/>
</dbReference>
<reference evidence="4 5" key="1">
    <citation type="journal article" date="2015" name="Int. J. Syst. Evol. Microbiol.">
        <title>Youhaiella tibetensis gen. nov., sp. nov., isolated from subsurface sediment.</title>
        <authorList>
            <person name="Wang Y.X."/>
            <person name="Huang F.Q."/>
            <person name="Nogi Y."/>
            <person name="Pang S.J."/>
            <person name="Wang P.K."/>
            <person name="Lv J."/>
        </authorList>
    </citation>
    <scope>NUCLEOTIDE SEQUENCE [LARGE SCALE GENOMIC DNA]</scope>
    <source>
        <strain evidence="5">fig4</strain>
    </source>
</reference>
<dbReference type="SUPFAM" id="SSF54631">
    <property type="entry name" value="CBS-domain pair"/>
    <property type="match status" value="1"/>
</dbReference>
<gene>
    <name evidence="4" type="ORF">FNA67_12320</name>
</gene>
<sequence>MRAKDLMTTEVWTVGPGHSIRHAARIMLKRGVSGLPVVDGSEAVVGVITEGDLLRRVELGNGTPERASTSSPDRDGSLHAYVRENAWSVGDVMSTKVISAGEEMPVEEIAATMIANGVKRLPVISDGRLVGIVSRADLLWVITWVEPEQAIRGDEALCRSVKARLSVRGLLHDVPELTVSNAVVHLWGGRLSEAERDVVRIVAEATPGTAGFVDHIVSGILKQ</sequence>
<keyword evidence="1 2" id="KW-0129">CBS domain</keyword>
<evidence type="ECO:0000256" key="1">
    <source>
        <dbReference type="ARBA" id="ARBA00023122"/>
    </source>
</evidence>
<organism evidence="4 5">
    <name type="scientific">Paradevosia tibetensis</name>
    <dbReference type="NCBI Taxonomy" id="1447062"/>
    <lineage>
        <taxon>Bacteria</taxon>
        <taxon>Pseudomonadati</taxon>
        <taxon>Pseudomonadota</taxon>
        <taxon>Alphaproteobacteria</taxon>
        <taxon>Hyphomicrobiales</taxon>
        <taxon>Devosiaceae</taxon>
        <taxon>Paradevosia</taxon>
    </lineage>
</organism>
<dbReference type="InterPro" id="IPR000644">
    <property type="entry name" value="CBS_dom"/>
</dbReference>
<evidence type="ECO:0000259" key="3">
    <source>
        <dbReference type="PROSITE" id="PS51371"/>
    </source>
</evidence>
<dbReference type="PROSITE" id="PS51371">
    <property type="entry name" value="CBS"/>
    <property type="match status" value="2"/>
</dbReference>
<dbReference type="KEGG" id="yti:FNA67_12320"/>
<evidence type="ECO:0000256" key="2">
    <source>
        <dbReference type="PROSITE-ProRule" id="PRU00703"/>
    </source>
</evidence>
<dbReference type="CDD" id="cd04586">
    <property type="entry name" value="CBS_pair_BON_assoc"/>
    <property type="match status" value="1"/>
</dbReference>
<feature type="domain" description="CBS" evidence="3">
    <location>
        <begin position="7"/>
        <end position="65"/>
    </location>
</feature>
<dbReference type="PIRSF" id="PIRSF036990">
    <property type="entry name" value="UCP036990_CBS_BON"/>
    <property type="match status" value="1"/>
</dbReference>
<dbReference type="PANTHER" id="PTHR43080:SF26">
    <property type="entry name" value="REGULATORY PROTEIN"/>
    <property type="match status" value="1"/>
</dbReference>
<name>A0A5B9DP49_9HYPH</name>
<dbReference type="AlphaFoldDB" id="A0A5B9DP49"/>
<dbReference type="OrthoDB" id="9783590at2"/>
<dbReference type="InterPro" id="IPR017080">
    <property type="entry name" value="UCP036990_CBS_BON"/>
</dbReference>
<accession>A0A5B9DP49</accession>
<dbReference type="InterPro" id="IPR051257">
    <property type="entry name" value="Diverse_CBS-Domain"/>
</dbReference>
<dbReference type="InterPro" id="IPR046342">
    <property type="entry name" value="CBS_dom_sf"/>
</dbReference>
<dbReference type="Pfam" id="PF00571">
    <property type="entry name" value="CBS"/>
    <property type="match status" value="2"/>
</dbReference>
<keyword evidence="5" id="KW-1185">Reference proteome</keyword>
<proteinExistence type="predicted"/>
<dbReference type="PANTHER" id="PTHR43080">
    <property type="entry name" value="CBS DOMAIN-CONTAINING PROTEIN CBSX3, MITOCHONDRIAL"/>
    <property type="match status" value="1"/>
</dbReference>
<feature type="domain" description="CBS" evidence="3">
    <location>
        <begin position="93"/>
        <end position="151"/>
    </location>
</feature>
<dbReference type="SMART" id="SM00116">
    <property type="entry name" value="CBS"/>
    <property type="match status" value="2"/>
</dbReference>
<evidence type="ECO:0000313" key="4">
    <source>
        <dbReference type="EMBL" id="QEE20913.1"/>
    </source>
</evidence>
<dbReference type="Proteomes" id="UP000321062">
    <property type="component" value="Chromosome"/>
</dbReference>
<dbReference type="Gene3D" id="3.10.580.10">
    <property type="entry name" value="CBS-domain"/>
    <property type="match status" value="1"/>
</dbReference>